<organism evidence="2 3">
    <name type="scientific">Muraenolepis orangiensis</name>
    <name type="common">Patagonian moray cod</name>
    <dbReference type="NCBI Taxonomy" id="630683"/>
    <lineage>
        <taxon>Eukaryota</taxon>
        <taxon>Metazoa</taxon>
        <taxon>Chordata</taxon>
        <taxon>Craniata</taxon>
        <taxon>Vertebrata</taxon>
        <taxon>Euteleostomi</taxon>
        <taxon>Actinopterygii</taxon>
        <taxon>Neopterygii</taxon>
        <taxon>Teleostei</taxon>
        <taxon>Neoteleostei</taxon>
        <taxon>Acanthomorphata</taxon>
        <taxon>Zeiogadaria</taxon>
        <taxon>Gadariae</taxon>
        <taxon>Gadiformes</taxon>
        <taxon>Muraenolepidoidei</taxon>
        <taxon>Muraenolepididae</taxon>
        <taxon>Muraenolepis</taxon>
    </lineage>
</organism>
<name>A0A9Q0E7C7_9TELE</name>
<sequence length="1823" mass="207810">MQRTASASLGHRAMLCQVQHMPSMRLTMSGTHPIGFLVLLFTLLPSIATIQKLNSIKDLKTIAFGQSVPAHSLVLLHWFANNIELDNNNAIELTFEPNQGDYGTHHYGNYEGMLDPLPPGNRAYQYYTLGNLNHMNTNQGNLERLPQYVAGQLNNLMVHEELNRDRIVFRLRNQNTIDRVYITQHYGVNQGRGTVYDPEHTYQITTNLLRELRIFSLDQSGVSELSEIRDHFRSGVDNQQLNSIRNKWGDLACLGLLVFIVMSEKNLPRKTPRAPAPQQNRPAKQNLRPKRPVGGNVHHGEGMFTVVNIPEYNPYQEQNQIKLEVTAGKNGKATVCWRGVPRHILQGGVKLVLFKNDGDTRQILNWSTATTSGVFETSVPLNKGLQVRLHEARRFCIFFTRVGEEISRGPEYHNAKAETLVSIAGFNAKLNMFVKDGTACARLYIPDYTTDWKDIFKKCWVGFYTSEIKQTNQYETWQWQWATKFEEKDNVLDNVYEYHSSVPVALGVHVRFIDGTGAERARTLAWRQDNKTRELRRQQRGHHTKRLTMSGTHPICFLVLLFTLLPSIATIQKLNSIKDLKTIAFGQSVPAHSLVLLHWFANDIEFDTNNEIQLSFEPDQEHYGTHHYGNYERILDPLPRGHGTYQYYTLGNLNHMNTNQGDTLTLPSYYTNRLNNLMESEEPNRSRILFRLRNRNTVDQVYITQHYGVNRGQGTVYDPQHTYQITTNLLRELRVFSLDDNNRRLSEIANDCGGGINDARLLSLRGRWGNLAHLGLLVLVVMGGNKLSSATIQKLNSIKDLKTIAFGQSVPAHSLVLLHWFANNIEFDNNNEIQLSFEPDQEHYGTHHYGNYQRILDSLPTGHDTYQYYTLGNLNDMNTNQGDTLTLPSYYTNRLNNLMESEEPNRSRILFRLRNRNTVDQVYITQHYANREQGTGYDRQHTYQITTNLLRELRVFSFDDNNGRLSDIANYFGGGISDAQLLSLRSVWGNLARLGLLVLVVMGRNNLSSATIQKLNSIEDLKTIKFGQSVPAHSLVLLHWFANDIEFDNNEIQLSFEPDQGHYGTHRYGNYERVLDPLPPGHGICQYYTLGNLNYRKTKQGNALTLPPYFTNRLNNLMVYEEPNRSRILFRLRNGNTVDQVYITQHYGVNRGQGTVYDPQHTYQITTNLLSELRVFSLANNNNRRLSEIANDYGGGISDAQLLSLRSMWGDLARLGLLVLVVMGGNNLSSGRAGANHIAVNIESNNPTRNDVSGSSSSTSGDNKTREIRRQQRGHHTKRTQDNKTREIRRQQRGNHTKRLTMSGTHPIGFLVLLFTLLPSIATIQKLNSIKDLKTIAFGQSVPAHSLVLLHWFANDIEFDNNEIQLSFEPDQGHYGTHHYGNYERVLDPLPSGQSTYQYYTLGNLNHLNTNQGDTLTLPPYFTNRLNNLMESEEPNRSRILFRLRNGNTVDQVYITQHYGVNWRQGTEYDRQHTYQITTNLLRELRVFSLANNNNRRLSDIANDYGGGISDAQLRSLRSMWGDLARLGLLVLVVMGGKKLISGRAGANHIAIDMDIDGYNPTRNDTPPPHNDISGSSCSPSELNSIKDLKTIAFGQSVPAHSLVLLHWFANNIEFDNNNEIQLSFEPDQGHYGTHHYGNYQGILDPLPPGHSTYQYYTPQYYTLGNLNHMNTNQGNTLTLPSYFTNRLNNLMVSEEPNRSRILFRLRNRNTVDQVYITQHYANWRQGSEYDRQHTYQITTNLLRELRVFSLANNNNRRLSDIANDYGGGISDAQLLSLSVWGDLARLGLLVLVVMGGKNLSSGGRITRPESSDDSREDTTPRG</sequence>
<protein>
    <submittedName>
        <fullName evidence="2">Uncharacterized protein</fullName>
    </submittedName>
</protein>
<evidence type="ECO:0000256" key="1">
    <source>
        <dbReference type="SAM" id="MobiDB-lite"/>
    </source>
</evidence>
<feature type="compositionally biased region" description="Basic and acidic residues" evidence="1">
    <location>
        <begin position="1279"/>
        <end position="1290"/>
    </location>
</feature>
<reference evidence="2" key="1">
    <citation type="submission" date="2022-07" db="EMBL/GenBank/DDBJ databases">
        <title>Chromosome-level genome of Muraenolepis orangiensis.</title>
        <authorList>
            <person name="Kim J."/>
        </authorList>
    </citation>
    <scope>NUCLEOTIDE SEQUENCE</scope>
    <source>
        <strain evidence="2">KU_S4_2022</strain>
        <tissue evidence="2">Muscle</tissue>
    </source>
</reference>
<feature type="region of interest" description="Disordered" evidence="1">
    <location>
        <begin position="1244"/>
        <end position="1301"/>
    </location>
</feature>
<accession>A0A9Q0E7C7</accession>
<evidence type="ECO:0000313" key="2">
    <source>
        <dbReference type="EMBL" id="KAJ3600185.1"/>
    </source>
</evidence>
<dbReference type="PANTHER" id="PTHR38706">
    <property type="entry name" value="SI:CH211-198C19.1-RELATED"/>
    <property type="match status" value="1"/>
</dbReference>
<dbReference type="Proteomes" id="UP001148018">
    <property type="component" value="Unassembled WGS sequence"/>
</dbReference>
<dbReference type="PANTHER" id="PTHR38706:SF2">
    <property type="match status" value="1"/>
</dbReference>
<feature type="compositionally biased region" description="Low complexity" evidence="1">
    <location>
        <begin position="276"/>
        <end position="286"/>
    </location>
</feature>
<feature type="region of interest" description="Disordered" evidence="1">
    <location>
        <begin position="268"/>
        <end position="295"/>
    </location>
</feature>
<dbReference type="OrthoDB" id="8446997at2759"/>
<dbReference type="EMBL" id="JANIIK010000047">
    <property type="protein sequence ID" value="KAJ3600185.1"/>
    <property type="molecule type" value="Genomic_DNA"/>
</dbReference>
<gene>
    <name evidence="2" type="ORF">NHX12_031171</name>
</gene>
<feature type="compositionally biased region" description="Basic and acidic residues" evidence="1">
    <location>
        <begin position="1807"/>
        <end position="1823"/>
    </location>
</feature>
<proteinExistence type="predicted"/>
<comment type="caution">
    <text evidence="2">The sequence shown here is derived from an EMBL/GenBank/DDBJ whole genome shotgun (WGS) entry which is preliminary data.</text>
</comment>
<evidence type="ECO:0000313" key="3">
    <source>
        <dbReference type="Proteomes" id="UP001148018"/>
    </source>
</evidence>
<keyword evidence="3" id="KW-1185">Reference proteome</keyword>
<feature type="region of interest" description="Disordered" evidence="1">
    <location>
        <begin position="1803"/>
        <end position="1823"/>
    </location>
</feature>